<reference evidence="1" key="1">
    <citation type="submission" date="2014-09" db="EMBL/GenBank/DDBJ databases">
        <authorList>
            <person name="Magalhaes I.L.F."/>
            <person name="Oliveira U."/>
            <person name="Santos F.R."/>
            <person name="Vidigal T.H.D.A."/>
            <person name="Brescovit A.D."/>
            <person name="Santos A.J."/>
        </authorList>
    </citation>
    <scope>NUCLEOTIDE SEQUENCE</scope>
    <source>
        <tissue evidence="1">Shoot tissue taken approximately 20 cm above the soil surface</tissue>
    </source>
</reference>
<organism evidence="1">
    <name type="scientific">Arundo donax</name>
    <name type="common">Giant reed</name>
    <name type="synonym">Donax arundinaceus</name>
    <dbReference type="NCBI Taxonomy" id="35708"/>
    <lineage>
        <taxon>Eukaryota</taxon>
        <taxon>Viridiplantae</taxon>
        <taxon>Streptophyta</taxon>
        <taxon>Embryophyta</taxon>
        <taxon>Tracheophyta</taxon>
        <taxon>Spermatophyta</taxon>
        <taxon>Magnoliopsida</taxon>
        <taxon>Liliopsida</taxon>
        <taxon>Poales</taxon>
        <taxon>Poaceae</taxon>
        <taxon>PACMAD clade</taxon>
        <taxon>Arundinoideae</taxon>
        <taxon>Arundineae</taxon>
        <taxon>Arundo</taxon>
    </lineage>
</organism>
<reference evidence="1" key="2">
    <citation type="journal article" date="2015" name="Data Brief">
        <title>Shoot transcriptome of the giant reed, Arundo donax.</title>
        <authorList>
            <person name="Barrero R.A."/>
            <person name="Guerrero F.D."/>
            <person name="Moolhuijzen P."/>
            <person name="Goolsby J.A."/>
            <person name="Tidwell J."/>
            <person name="Bellgard S.E."/>
            <person name="Bellgard M.I."/>
        </authorList>
    </citation>
    <scope>NUCLEOTIDE SEQUENCE</scope>
    <source>
        <tissue evidence="1">Shoot tissue taken approximately 20 cm above the soil surface</tissue>
    </source>
</reference>
<dbReference type="AlphaFoldDB" id="A0A0A9FDN5"/>
<protein>
    <submittedName>
        <fullName evidence="1">Uncharacterized protein</fullName>
    </submittedName>
</protein>
<name>A0A0A9FDN5_ARUDO</name>
<evidence type="ECO:0000313" key="1">
    <source>
        <dbReference type="EMBL" id="JAE06383.1"/>
    </source>
</evidence>
<proteinExistence type="predicted"/>
<dbReference type="EMBL" id="GBRH01191513">
    <property type="protein sequence ID" value="JAE06383.1"/>
    <property type="molecule type" value="Transcribed_RNA"/>
</dbReference>
<accession>A0A0A9FDN5</accession>
<sequence>MLYLCLVSLGCCLSMLSLSCDYQFGEVQWK</sequence>